<accession>A0A6A1QL67</accession>
<sequence length="469" mass="54132">QPPGLLKGPWSSGCHPAMAPKKKAGKGPKEPELPGPLPRTCLRYQQKWDELAVREKLFRQEFEQLANNKKEIVAFLKHTLNQRVDEITDLNEQLQSLQLAKEMEKDAFEAQLAQVRHEFQETKDQLTTENIILGGKLAALEEFRLQKEELMEKFMLLEDQLRKQENEYKDYVHNLEKKSVLDKDSQMWDTTKRAIVENNTVTLQLAKISRQGMQLLQENEQLRGNQDNLCKQLELLENSQKVMARHSRGHKKIILMLTEKCREQQQGRAEAKQLRLLLSQLEQSLMHLQKDHQALRSQREQLNLQLERQQAEGQRLQQELAEEQKVRASLETALAQATSFLQDIVQMQPDEEDGDFDVVFQLQRNEMLKHLLVMLSSAMALSRQMAVSPRQESQSCGPPKERVTPYQLGGLGLVPRRIHIPPNPEDLRLLSHTTRVGNLWAHSSPEIHTSGSPKRFKKFSLPEVSLLSK</sequence>
<reference evidence="9 10" key="1">
    <citation type="journal article" date="2019" name="PLoS ONE">
        <title>Genomic analyses reveal an absence of contemporary introgressive admixture between fin whales and blue whales, despite known hybrids.</title>
        <authorList>
            <person name="Westbury M.V."/>
            <person name="Petersen B."/>
            <person name="Lorenzen E.D."/>
        </authorList>
    </citation>
    <scope>NUCLEOTIDE SEQUENCE [LARGE SCALE GENOMIC DNA]</scope>
    <source>
        <strain evidence="9">FinWhale-01</strain>
    </source>
</reference>
<evidence type="ECO:0000256" key="7">
    <source>
        <dbReference type="SAM" id="Coils"/>
    </source>
</evidence>
<evidence type="ECO:0000256" key="1">
    <source>
        <dbReference type="ARBA" id="ARBA00004138"/>
    </source>
</evidence>
<keyword evidence="10" id="KW-1185">Reference proteome</keyword>
<dbReference type="EMBL" id="SGJD01000116">
    <property type="protein sequence ID" value="KAB0406889.1"/>
    <property type="molecule type" value="Genomic_DNA"/>
</dbReference>
<protein>
    <recommendedName>
        <fullName evidence="3">Cilia- and flagella-associated protein 157</fullName>
    </recommendedName>
</protein>
<name>A0A6A1QL67_BALPH</name>
<comment type="similarity">
    <text evidence="2">Belongs to the CFAP157 family.</text>
</comment>
<feature type="coiled-coil region" evidence="7">
    <location>
        <begin position="77"/>
        <end position="178"/>
    </location>
</feature>
<dbReference type="AlphaFoldDB" id="A0A6A1QL67"/>
<dbReference type="OrthoDB" id="166611at2759"/>
<dbReference type="Proteomes" id="UP000437017">
    <property type="component" value="Unassembled WGS sequence"/>
</dbReference>
<dbReference type="GO" id="GO:0008017">
    <property type="term" value="F:microtubule binding"/>
    <property type="evidence" value="ECO:0007669"/>
    <property type="project" value="TreeGrafter"/>
</dbReference>
<evidence type="ECO:0000256" key="3">
    <source>
        <dbReference type="ARBA" id="ARBA00014087"/>
    </source>
</evidence>
<keyword evidence="6" id="KW-0966">Cell projection</keyword>
<evidence type="ECO:0000313" key="9">
    <source>
        <dbReference type="EMBL" id="KAB0406889.1"/>
    </source>
</evidence>
<evidence type="ECO:0000256" key="8">
    <source>
        <dbReference type="SAM" id="MobiDB-lite"/>
    </source>
</evidence>
<organism evidence="9 10">
    <name type="scientific">Balaenoptera physalus</name>
    <name type="common">Fin whale</name>
    <name type="synonym">Balaena physalus</name>
    <dbReference type="NCBI Taxonomy" id="9770"/>
    <lineage>
        <taxon>Eukaryota</taxon>
        <taxon>Metazoa</taxon>
        <taxon>Chordata</taxon>
        <taxon>Craniata</taxon>
        <taxon>Vertebrata</taxon>
        <taxon>Euteleostomi</taxon>
        <taxon>Mammalia</taxon>
        <taxon>Eutheria</taxon>
        <taxon>Laurasiatheria</taxon>
        <taxon>Artiodactyla</taxon>
        <taxon>Whippomorpha</taxon>
        <taxon>Cetacea</taxon>
        <taxon>Mysticeti</taxon>
        <taxon>Balaenopteridae</taxon>
        <taxon>Balaenoptera</taxon>
    </lineage>
</organism>
<evidence type="ECO:0000256" key="5">
    <source>
        <dbReference type="ARBA" id="ARBA00023069"/>
    </source>
</evidence>
<feature type="region of interest" description="Disordered" evidence="8">
    <location>
        <begin position="1"/>
        <end position="38"/>
    </location>
</feature>
<dbReference type="InterPro" id="IPR038844">
    <property type="entry name" value="CFAP157"/>
</dbReference>
<evidence type="ECO:0000256" key="4">
    <source>
        <dbReference type="ARBA" id="ARBA00023054"/>
    </source>
</evidence>
<dbReference type="PANTHER" id="PTHR31954:SF1">
    <property type="entry name" value="CILIA- AND FLAGELLA-ASSOCIATED PROTEIN 157"/>
    <property type="match status" value="1"/>
</dbReference>
<gene>
    <name evidence="9" type="ORF">E2I00_002018</name>
</gene>
<dbReference type="GO" id="GO:0007288">
    <property type="term" value="P:sperm axoneme assembly"/>
    <property type="evidence" value="ECO:0007669"/>
    <property type="project" value="TreeGrafter"/>
</dbReference>
<keyword evidence="5" id="KW-0969">Cilium</keyword>
<feature type="coiled-coil region" evidence="7">
    <location>
        <begin position="271"/>
        <end position="333"/>
    </location>
</feature>
<evidence type="ECO:0000313" key="10">
    <source>
        <dbReference type="Proteomes" id="UP000437017"/>
    </source>
</evidence>
<evidence type="ECO:0000256" key="2">
    <source>
        <dbReference type="ARBA" id="ARBA00010841"/>
    </source>
</evidence>
<proteinExistence type="inferred from homology"/>
<evidence type="ECO:0000256" key="6">
    <source>
        <dbReference type="ARBA" id="ARBA00023273"/>
    </source>
</evidence>
<dbReference type="GO" id="GO:0036064">
    <property type="term" value="C:ciliary basal body"/>
    <property type="evidence" value="ECO:0007669"/>
    <property type="project" value="TreeGrafter"/>
</dbReference>
<comment type="subcellular location">
    <subcellularLocation>
        <location evidence="1">Cell projection</location>
        <location evidence="1">Cilium</location>
    </subcellularLocation>
</comment>
<keyword evidence="4 7" id="KW-0175">Coiled coil</keyword>
<comment type="caution">
    <text evidence="9">The sequence shown here is derived from an EMBL/GenBank/DDBJ whole genome shotgun (WGS) entry which is preliminary data.</text>
</comment>
<dbReference type="PANTHER" id="PTHR31954">
    <property type="entry name" value="CILIA- AND FLAGELLA-ASSOCIATED PROTEIN 157"/>
    <property type="match status" value="1"/>
</dbReference>
<feature type="non-terminal residue" evidence="9">
    <location>
        <position position="1"/>
    </location>
</feature>